<sequence length="420" mass="47458">SGENLYDQLFSQVTDEQLEAMKLNTETQRMDSTLVGSNIRKYSRLQLLVEVLQRVWRMLEEEGDEQKYQGDFSPYIKGTSGQYCYRLKGDFVSHFSAIGELMYKLVEELKAKYKEHKSYQVLKRVFADHFELKHDSGDGGDPKIGVKEGKSLSASSMQSPDDLEATFRSKKGEQSRGYVVNLTETCDKENELQLITKVQVAPNVTDDQSLLVEGIGDLKDRTGVETVWTDGGYTGPSAEKVMRDQEVEHRTTAIRGSKPSSSDDRLKLEEFEWETDEEGKPVKVVCPGDQEVEVTAGRKDGRFTAEFDDELCAACPFSDRCPAEALKRRPARVLRLNTRAAQVAKMRKEQKQNRKDGNIRAAVEATVRSVIHPFGGHLCKLPVRGIIRNTQMITCSAMMVNLRRIWKCIHAPSLGFEQIS</sequence>
<dbReference type="EMBL" id="LAZR01040067">
    <property type="protein sequence ID" value="KKL15432.1"/>
    <property type="molecule type" value="Genomic_DNA"/>
</dbReference>
<reference evidence="3" key="1">
    <citation type="journal article" date="2015" name="Nature">
        <title>Complex archaea that bridge the gap between prokaryotes and eukaryotes.</title>
        <authorList>
            <person name="Spang A."/>
            <person name="Saw J.H."/>
            <person name="Jorgensen S.L."/>
            <person name="Zaremba-Niedzwiedzka K."/>
            <person name="Martijn J."/>
            <person name="Lind A.E."/>
            <person name="van Eijk R."/>
            <person name="Schleper C."/>
            <person name="Guy L."/>
            <person name="Ettema T.J."/>
        </authorList>
    </citation>
    <scope>NUCLEOTIDE SEQUENCE</scope>
</reference>
<proteinExistence type="predicted"/>
<dbReference type="InterPro" id="IPR025668">
    <property type="entry name" value="Tnp_DDE_dom"/>
</dbReference>
<organism evidence="3">
    <name type="scientific">marine sediment metagenome</name>
    <dbReference type="NCBI Taxonomy" id="412755"/>
    <lineage>
        <taxon>unclassified sequences</taxon>
        <taxon>metagenomes</taxon>
        <taxon>ecological metagenomes</taxon>
    </lineage>
</organism>
<feature type="region of interest" description="Disordered" evidence="1">
    <location>
        <begin position="137"/>
        <end position="170"/>
    </location>
</feature>
<evidence type="ECO:0000313" key="3">
    <source>
        <dbReference type="EMBL" id="KKL15432.1"/>
    </source>
</evidence>
<feature type="non-terminal residue" evidence="3">
    <location>
        <position position="1"/>
    </location>
</feature>
<feature type="compositionally biased region" description="Basic and acidic residues" evidence="1">
    <location>
        <begin position="137"/>
        <end position="150"/>
    </location>
</feature>
<accession>A0A0F9BNM5</accession>
<evidence type="ECO:0000259" key="2">
    <source>
        <dbReference type="Pfam" id="PF13751"/>
    </source>
</evidence>
<dbReference type="Pfam" id="PF13751">
    <property type="entry name" value="DDE_Tnp_1_6"/>
    <property type="match status" value="1"/>
</dbReference>
<feature type="domain" description="Transposase DDE" evidence="2">
    <location>
        <begin position="286"/>
        <end position="406"/>
    </location>
</feature>
<dbReference type="AlphaFoldDB" id="A0A0F9BNM5"/>
<comment type="caution">
    <text evidence="3">The sequence shown here is derived from an EMBL/GenBank/DDBJ whole genome shotgun (WGS) entry which is preliminary data.</text>
</comment>
<protein>
    <recommendedName>
        <fullName evidence="2">Transposase DDE domain-containing protein</fullName>
    </recommendedName>
</protein>
<gene>
    <name evidence="3" type="ORF">LCGC14_2505660</name>
</gene>
<evidence type="ECO:0000256" key="1">
    <source>
        <dbReference type="SAM" id="MobiDB-lite"/>
    </source>
</evidence>
<name>A0A0F9BNM5_9ZZZZ</name>